<comment type="similarity">
    <text evidence="2 5">Belongs to the citrate synthase family.</text>
</comment>
<comment type="catalytic activity">
    <reaction evidence="4">
        <text>oxaloacetate + acetyl-CoA + H2O = citrate + CoA + H(+)</text>
        <dbReference type="Rhea" id="RHEA:16845"/>
        <dbReference type="ChEBI" id="CHEBI:15377"/>
        <dbReference type="ChEBI" id="CHEBI:15378"/>
        <dbReference type="ChEBI" id="CHEBI:16452"/>
        <dbReference type="ChEBI" id="CHEBI:16947"/>
        <dbReference type="ChEBI" id="CHEBI:57287"/>
        <dbReference type="ChEBI" id="CHEBI:57288"/>
        <dbReference type="EC" id="2.3.3.16"/>
    </reaction>
</comment>
<keyword evidence="8" id="KW-1185">Reference proteome</keyword>
<evidence type="ECO:0000256" key="5">
    <source>
        <dbReference type="PIRNR" id="PIRNR001369"/>
    </source>
</evidence>
<dbReference type="InterPro" id="IPR036969">
    <property type="entry name" value="Citrate_synthase_sf"/>
</dbReference>
<dbReference type="Gene3D" id="1.10.230.10">
    <property type="entry name" value="Cytochrome P450-Terp, domain 2"/>
    <property type="match status" value="1"/>
</dbReference>
<dbReference type="RefSeq" id="WP_245934967.1">
    <property type="nucleotide sequence ID" value="NZ_QKZK01000009.1"/>
</dbReference>
<dbReference type="InterPro" id="IPR002020">
    <property type="entry name" value="Citrate_synthase"/>
</dbReference>
<dbReference type="GO" id="GO:0006099">
    <property type="term" value="P:tricarboxylic acid cycle"/>
    <property type="evidence" value="ECO:0007669"/>
    <property type="project" value="UniProtKB-UniPathway"/>
</dbReference>
<dbReference type="PRINTS" id="PR00143">
    <property type="entry name" value="CITRTSNTHASE"/>
</dbReference>
<dbReference type="GO" id="GO:0036440">
    <property type="term" value="F:citrate synthase activity"/>
    <property type="evidence" value="ECO:0007669"/>
    <property type="project" value="UniProtKB-EC"/>
</dbReference>
<evidence type="ECO:0000256" key="4">
    <source>
        <dbReference type="ARBA" id="ARBA00049288"/>
    </source>
</evidence>
<dbReference type="Gene3D" id="1.10.580.10">
    <property type="entry name" value="Citrate Synthase, domain 1"/>
    <property type="match status" value="1"/>
</dbReference>
<reference evidence="7 8" key="1">
    <citation type="submission" date="2018-06" db="EMBL/GenBank/DDBJ databases">
        <title>Genomic Encyclopedia of Archaeal and Bacterial Type Strains, Phase II (KMG-II): from individual species to whole genera.</title>
        <authorList>
            <person name="Goeker M."/>
        </authorList>
    </citation>
    <scope>NUCLEOTIDE SEQUENCE [LARGE SCALE GENOMIC DNA]</scope>
    <source>
        <strain evidence="7 8">DSM 6779</strain>
    </source>
</reference>
<dbReference type="AlphaFoldDB" id="A0A2W7NCX0"/>
<dbReference type="InterPro" id="IPR016143">
    <property type="entry name" value="Citrate_synth-like_sm_a-sub"/>
</dbReference>
<dbReference type="Proteomes" id="UP000249239">
    <property type="component" value="Unassembled WGS sequence"/>
</dbReference>
<feature type="active site" evidence="6">
    <location>
        <position position="400"/>
    </location>
</feature>
<feature type="active site" evidence="6">
    <location>
        <position position="340"/>
    </location>
</feature>
<dbReference type="Pfam" id="PF00285">
    <property type="entry name" value="Citrate_synt"/>
    <property type="match status" value="1"/>
</dbReference>
<evidence type="ECO:0000256" key="1">
    <source>
        <dbReference type="ARBA" id="ARBA00004751"/>
    </source>
</evidence>
<evidence type="ECO:0000256" key="3">
    <source>
        <dbReference type="ARBA" id="ARBA00022679"/>
    </source>
</evidence>
<gene>
    <name evidence="7" type="ORF">LX69_01523</name>
</gene>
<organism evidence="7 8">
    <name type="scientific">Breznakibacter xylanolyticus</name>
    <dbReference type="NCBI Taxonomy" id="990"/>
    <lineage>
        <taxon>Bacteria</taxon>
        <taxon>Pseudomonadati</taxon>
        <taxon>Bacteroidota</taxon>
        <taxon>Bacteroidia</taxon>
        <taxon>Marinilabiliales</taxon>
        <taxon>Marinilabiliaceae</taxon>
        <taxon>Breznakibacter</taxon>
    </lineage>
</organism>
<dbReference type="SUPFAM" id="SSF48256">
    <property type="entry name" value="Citrate synthase"/>
    <property type="match status" value="1"/>
</dbReference>
<dbReference type="PANTHER" id="PTHR11739">
    <property type="entry name" value="CITRATE SYNTHASE"/>
    <property type="match status" value="1"/>
</dbReference>
<evidence type="ECO:0000313" key="8">
    <source>
        <dbReference type="Proteomes" id="UP000249239"/>
    </source>
</evidence>
<dbReference type="PIRSF" id="PIRSF001369">
    <property type="entry name" value="Citrate_synth"/>
    <property type="match status" value="1"/>
</dbReference>
<evidence type="ECO:0000256" key="2">
    <source>
        <dbReference type="ARBA" id="ARBA00010566"/>
    </source>
</evidence>
<name>A0A2W7NCX0_9BACT</name>
<dbReference type="UniPathway" id="UPA00223"/>
<dbReference type="GO" id="GO:0005975">
    <property type="term" value="P:carbohydrate metabolic process"/>
    <property type="evidence" value="ECO:0007669"/>
    <property type="project" value="TreeGrafter"/>
</dbReference>
<comment type="pathway">
    <text evidence="1">Carbohydrate metabolism; tricarboxylic acid cycle; isocitrate from oxaloacetate: step 1/2.</text>
</comment>
<dbReference type="GO" id="GO:0005829">
    <property type="term" value="C:cytosol"/>
    <property type="evidence" value="ECO:0007669"/>
    <property type="project" value="TreeGrafter"/>
</dbReference>
<evidence type="ECO:0000313" key="7">
    <source>
        <dbReference type="EMBL" id="PZX17473.1"/>
    </source>
</evidence>
<evidence type="ECO:0000256" key="6">
    <source>
        <dbReference type="PIRSR" id="PIRSR001369-1"/>
    </source>
</evidence>
<keyword evidence="3 5" id="KW-0808">Transferase</keyword>
<protein>
    <recommendedName>
        <fullName evidence="5">Citrate synthase</fullName>
    </recommendedName>
</protein>
<dbReference type="PANTHER" id="PTHR11739:SF4">
    <property type="entry name" value="CITRATE SYNTHASE, PEROXISOMAL"/>
    <property type="match status" value="1"/>
</dbReference>
<dbReference type="InterPro" id="IPR016142">
    <property type="entry name" value="Citrate_synth-like_lrg_a-sub"/>
</dbReference>
<dbReference type="NCBIfam" id="NF010635">
    <property type="entry name" value="PRK14032.1"/>
    <property type="match status" value="1"/>
</dbReference>
<accession>A0A2W7NCX0</accession>
<sequence>MDLFGDYNNNSTFEGDDMRIIDYLAKSAVAASDIDKNLFDKFNVKRGLRNADFSGVLVGLTRIGDVVGYEKTDDGVLLPKDGELYYRGYEIKDLCNGFQNENRHGFEETAFLLLAGKLPTRSELTDFTSLLSRERELPSFFSKNLILSIRGRNIMNMLARSVLSMYASDNEAENYSPENLIMQSISLIAKFPVFVAYSYYGMRHSYQNKSLIIRHPNPELSLAENFLYMMKGSKYSKLEADLLDLSLVLHAEHGGGNNSTFTCRLVSSAQTDTYAAIAAALGSLKGDFHGGANLKVVDMMENIKENVKNWGDDQEVADYLNKILRKEAFDKTGKIYGIGHAIYTKSDPRAVLLKEKAHELAIEKGREEEFKLYDAVERLAPELFYSYKGGVGKVVSANVDFYSGFVYQCLEIPEEIYTPIFAIARVAGWCAHRIEEVTFSSKRIIRPAYKNVCERIPYLSIENR</sequence>
<comment type="caution">
    <text evidence="7">The sequence shown here is derived from an EMBL/GenBank/DDBJ whole genome shotgun (WGS) entry which is preliminary data.</text>
</comment>
<dbReference type="InterPro" id="IPR024176">
    <property type="entry name" value="Citrate_synthase_bac-typ"/>
</dbReference>
<dbReference type="EMBL" id="QKZK01000009">
    <property type="protein sequence ID" value="PZX17473.1"/>
    <property type="molecule type" value="Genomic_DNA"/>
</dbReference>
<proteinExistence type="inferred from homology"/>